<reference evidence="1 2" key="1">
    <citation type="submission" date="2009-04" db="EMBL/GenBank/DDBJ databases">
        <authorList>
            <person name="Sebastian Y."/>
            <person name="Madupu R."/>
            <person name="Durkin A.S."/>
            <person name="Torralba M."/>
            <person name="Methe B."/>
            <person name="Sutton G.G."/>
            <person name="Strausberg R.L."/>
            <person name="Nelson K.E."/>
        </authorList>
    </citation>
    <scope>NUCLEOTIDE SEQUENCE [LARGE SCALE GENOMIC DNA]</scope>
    <source>
        <strain evidence="2">ATCC 35406 / BCRC 14492 / JCM 8526 / NCTC 13058 / HG 370</strain>
    </source>
</reference>
<evidence type="ECO:0000313" key="2">
    <source>
        <dbReference type="Proteomes" id="UP000004295"/>
    </source>
</evidence>
<gene>
    <name evidence="1" type="ORF">POREN0001_0054</name>
</gene>
<organism evidence="1 2">
    <name type="scientific">Porphyromonas endodontalis (strain ATCC 35406 / DSM 24491 / JCM 8526 / CCUG 16442 / BCRC 14492 / NCTC 13058 / HG 370)</name>
    <name type="common">Bacteroides endodontalis</name>
    <dbReference type="NCBI Taxonomy" id="553175"/>
    <lineage>
        <taxon>Bacteria</taxon>
        <taxon>Pseudomonadati</taxon>
        <taxon>Bacteroidota</taxon>
        <taxon>Bacteroidia</taxon>
        <taxon>Bacteroidales</taxon>
        <taxon>Porphyromonadaceae</taxon>
        <taxon>Porphyromonas</taxon>
    </lineage>
</organism>
<comment type="caution">
    <text evidence="1">The sequence shown here is derived from an EMBL/GenBank/DDBJ whole genome shotgun (WGS) entry which is preliminary data.</text>
</comment>
<protein>
    <submittedName>
        <fullName evidence="1">Uncharacterized protein</fullName>
    </submittedName>
</protein>
<dbReference type="STRING" id="553175.POREN0001_0054"/>
<name>C3JD65_POREA</name>
<dbReference type="Proteomes" id="UP000004295">
    <property type="component" value="Unassembled WGS sequence"/>
</dbReference>
<dbReference type="AlphaFoldDB" id="C3JD65"/>
<evidence type="ECO:0000313" key="1">
    <source>
        <dbReference type="EMBL" id="EEN81880.1"/>
    </source>
</evidence>
<dbReference type="EMBL" id="ACNN01000037">
    <property type="protein sequence ID" value="EEN81880.1"/>
    <property type="molecule type" value="Genomic_DNA"/>
</dbReference>
<keyword evidence="2" id="KW-1185">Reference proteome</keyword>
<accession>C3JD65</accession>
<sequence length="42" mass="4792">MLLTAAATYGRENEKYNVSDRKICRKAILRARYQKALALTCS</sequence>
<proteinExistence type="predicted"/>